<dbReference type="AlphaFoldDB" id="A0AAJ0I1Q9"/>
<dbReference type="GeneID" id="87875207"/>
<name>A0AAJ0I1Q9_9PEZI</name>
<feature type="transmembrane region" description="Helical" evidence="1">
    <location>
        <begin position="21"/>
        <end position="41"/>
    </location>
</feature>
<keyword evidence="1" id="KW-1133">Transmembrane helix</keyword>
<reference evidence="2 3" key="1">
    <citation type="journal article" date="2023" name="Mol. Phylogenet. Evol.">
        <title>Genome-scale phylogeny and comparative genomics of the fungal order Sordariales.</title>
        <authorList>
            <person name="Hensen N."/>
            <person name="Bonometti L."/>
            <person name="Westerberg I."/>
            <person name="Brannstrom I.O."/>
            <person name="Guillou S."/>
            <person name="Cros-Aarteil S."/>
            <person name="Calhoun S."/>
            <person name="Haridas S."/>
            <person name="Kuo A."/>
            <person name="Mondo S."/>
            <person name="Pangilinan J."/>
            <person name="Riley R."/>
            <person name="LaButti K."/>
            <person name="Andreopoulos B."/>
            <person name="Lipzen A."/>
            <person name="Chen C."/>
            <person name="Yan M."/>
            <person name="Daum C."/>
            <person name="Ng V."/>
            <person name="Clum A."/>
            <person name="Steindorff A."/>
            <person name="Ohm R.A."/>
            <person name="Martin F."/>
            <person name="Silar P."/>
            <person name="Natvig D.O."/>
            <person name="Lalanne C."/>
            <person name="Gautier V."/>
            <person name="Ament-Velasquez S.L."/>
            <person name="Kruys A."/>
            <person name="Hutchinson M.I."/>
            <person name="Powell A.J."/>
            <person name="Barry K."/>
            <person name="Miller A.N."/>
            <person name="Grigoriev I.V."/>
            <person name="Debuchy R."/>
            <person name="Gladieux P."/>
            <person name="Hiltunen Thoren M."/>
            <person name="Johannesson H."/>
        </authorList>
    </citation>
    <scope>NUCLEOTIDE SEQUENCE [LARGE SCALE GENOMIC DNA]</scope>
    <source>
        <strain evidence="2 3">FGSC 10403</strain>
    </source>
</reference>
<organism evidence="2 3">
    <name type="scientific">Neurospora hispaniola</name>
    <dbReference type="NCBI Taxonomy" id="588809"/>
    <lineage>
        <taxon>Eukaryota</taxon>
        <taxon>Fungi</taxon>
        <taxon>Dikarya</taxon>
        <taxon>Ascomycota</taxon>
        <taxon>Pezizomycotina</taxon>
        <taxon>Sordariomycetes</taxon>
        <taxon>Sordariomycetidae</taxon>
        <taxon>Sordariales</taxon>
        <taxon>Sordariaceae</taxon>
        <taxon>Neurospora</taxon>
    </lineage>
</organism>
<accession>A0AAJ0I1Q9</accession>
<feature type="transmembrane region" description="Helical" evidence="1">
    <location>
        <begin position="73"/>
        <end position="95"/>
    </location>
</feature>
<evidence type="ECO:0000256" key="1">
    <source>
        <dbReference type="SAM" id="Phobius"/>
    </source>
</evidence>
<dbReference type="EMBL" id="JAULSX010000007">
    <property type="protein sequence ID" value="KAK3487525.1"/>
    <property type="molecule type" value="Genomic_DNA"/>
</dbReference>
<keyword evidence="3" id="KW-1185">Reference proteome</keyword>
<protein>
    <submittedName>
        <fullName evidence="2">Uncharacterized protein</fullName>
    </submittedName>
</protein>
<dbReference type="RefSeq" id="XP_062689652.1">
    <property type="nucleotide sequence ID" value="XM_062837585.1"/>
</dbReference>
<keyword evidence="1" id="KW-0812">Transmembrane</keyword>
<keyword evidence="1" id="KW-0472">Membrane</keyword>
<evidence type="ECO:0000313" key="2">
    <source>
        <dbReference type="EMBL" id="KAK3487525.1"/>
    </source>
</evidence>
<gene>
    <name evidence="2" type="ORF">B0T23DRAFT_386113</name>
</gene>
<evidence type="ECO:0000313" key="3">
    <source>
        <dbReference type="Proteomes" id="UP001285908"/>
    </source>
</evidence>
<proteinExistence type="predicted"/>
<sequence length="108" mass="12131">MEMALDSACWRMGSRLRAMNRNLLTYAIGRTFFLPFFPSLLQNGDRSWEALVTRTNPNGELKRGKQGSGGLEMTYFVLLSSALTALGGACLYSYCKIKHSLQHLITHQ</sequence>
<dbReference type="Proteomes" id="UP001285908">
    <property type="component" value="Unassembled WGS sequence"/>
</dbReference>
<comment type="caution">
    <text evidence="2">The sequence shown here is derived from an EMBL/GenBank/DDBJ whole genome shotgun (WGS) entry which is preliminary data.</text>
</comment>